<dbReference type="AlphaFoldDB" id="A0A5C4VV52"/>
<proteinExistence type="predicted"/>
<dbReference type="EMBL" id="VDMP01000024">
    <property type="protein sequence ID" value="TNM39697.1"/>
    <property type="molecule type" value="Genomic_DNA"/>
</dbReference>
<evidence type="ECO:0000313" key="2">
    <source>
        <dbReference type="EMBL" id="TNM39697.1"/>
    </source>
</evidence>
<keyword evidence="3" id="KW-1185">Reference proteome</keyword>
<feature type="region of interest" description="Disordered" evidence="1">
    <location>
        <begin position="689"/>
        <end position="718"/>
    </location>
</feature>
<dbReference type="Proteomes" id="UP000313231">
    <property type="component" value="Unassembled WGS sequence"/>
</dbReference>
<evidence type="ECO:0000256" key="1">
    <source>
        <dbReference type="SAM" id="MobiDB-lite"/>
    </source>
</evidence>
<dbReference type="RefSeq" id="WP_139623187.1">
    <property type="nucleotide sequence ID" value="NZ_VDMP01000024.1"/>
</dbReference>
<accession>A0A5C4VV52</accession>
<name>A0A5C4VV52_9ACTN</name>
<gene>
    <name evidence="2" type="ORF">FHP29_12585</name>
</gene>
<dbReference type="OrthoDB" id="9153660at2"/>
<sequence>MTAARDLETTPAPTPRVEAAPRRTTAPRGPAAMLALQRAAGNRAVTSAVQRGAVGPAAVATAPVAEAGVAPVEAETSVMSQGAPRVQRGYLDDLAAGARRSAMEAVSNYAKRMPGYDLLCMVLGKDVISDAPVPRSAAGLIDGVLGLIPGADKVRANLQESGATEKAGQWLETEVPKLGLNWETIKALFRTAWDALDITDIADPAGAFRKIQGIFGPPLGRLRDFALAAGKKALEFVFEGALSLAGGAGAAVMGVIKRAGGVFDQIVANPMGFLGNLVSAVRGGLGNFVTNIGTHLKNGLVAWLTGSLGGVIRIPERFDLRGILGMALDFLGLTWAKVKGKLGALVGADTMDMLEKGVDKLAQGAGFIGDLFKRGLSAITDRISEFAGGLVGQVMDGIKEWVAKSVVGAAITKLISMFNPAGAVIQAIIAIYNTVQFFIERGQQIASLASAIFDSIAEIASGNIGKAVEWVEGALGRAVPVALGFLSRLIGIGDIAEPVRGVITRVQGVVDQALDKAMAWVAKAGAPIFAMVRRVAGRIRAGMDSARAWVRGQADRVRRGARGLAERLGLVRHPFTAGSEAHTLSIEERSGRILLASSDPQPVEIKIGQRYDALRARWTEVGTDGQQHRQLPDRATFVARVAGQVRDAESRIRAAGEGAPAVARAKFAALGPLISDVLVDLSSTGSTPTPAGAGVVPNLGRIAPWSQNKNSNRKDPKPERWLESEHVIDHDTLSTLAVTAGFRPLTAADKNRQHTIMIYKSAANKKNTGAGGALSFGSSAFGIADEGAPSLGGQNEESRRRRAQDAERARLIAAGEDPSQHVRSIQQAGVRAVADWRARATAAAGQNRASFRTRIGAVLGALVGKLAGIVRQDHTGEAKLTARGHPDIRPNEDQIRDAASRQVLDVVDSLVDRGGEG</sequence>
<comment type="caution">
    <text evidence="2">The sequence shown here is derived from an EMBL/GenBank/DDBJ whole genome shotgun (WGS) entry which is preliminary data.</text>
</comment>
<feature type="region of interest" description="Disordered" evidence="1">
    <location>
        <begin position="1"/>
        <end position="28"/>
    </location>
</feature>
<organism evidence="2 3">
    <name type="scientific">Nocardioides albidus</name>
    <dbReference type="NCBI Taxonomy" id="1517589"/>
    <lineage>
        <taxon>Bacteria</taxon>
        <taxon>Bacillati</taxon>
        <taxon>Actinomycetota</taxon>
        <taxon>Actinomycetes</taxon>
        <taxon>Propionibacteriales</taxon>
        <taxon>Nocardioidaceae</taxon>
        <taxon>Nocardioides</taxon>
    </lineage>
</organism>
<evidence type="ECO:0000313" key="3">
    <source>
        <dbReference type="Proteomes" id="UP000313231"/>
    </source>
</evidence>
<reference evidence="2 3" key="1">
    <citation type="journal article" date="2016" name="Int. J. Syst. Evol. Microbiol.">
        <title>Nocardioides albidus sp. nov., an actinobacterium isolated from garden soil.</title>
        <authorList>
            <person name="Singh H."/>
            <person name="Du J."/>
            <person name="Trinh H."/>
            <person name="Won K."/>
            <person name="Yang J.E."/>
            <person name="Yin C."/>
            <person name="Kook M."/>
            <person name="Yi T.H."/>
        </authorList>
    </citation>
    <scope>NUCLEOTIDE SEQUENCE [LARGE SCALE GENOMIC DNA]</scope>
    <source>
        <strain evidence="2 3">CCTCC AB 2015297</strain>
    </source>
</reference>
<protein>
    <submittedName>
        <fullName evidence="2">Uncharacterized protein</fullName>
    </submittedName>
</protein>